<evidence type="ECO:0000259" key="5">
    <source>
        <dbReference type="PROSITE" id="PS50931"/>
    </source>
</evidence>
<accession>A0A413FEE8</accession>
<evidence type="ECO:0000256" key="2">
    <source>
        <dbReference type="ARBA" id="ARBA00023015"/>
    </source>
</evidence>
<dbReference type="EMBL" id="QSBM01000010">
    <property type="protein sequence ID" value="RGX28809.1"/>
    <property type="molecule type" value="Genomic_DNA"/>
</dbReference>
<proteinExistence type="inferred from homology"/>
<comment type="caution">
    <text evidence="6">The sequence shown here is derived from an EMBL/GenBank/DDBJ whole genome shotgun (WGS) entry which is preliminary data.</text>
</comment>
<dbReference type="CDD" id="cd05466">
    <property type="entry name" value="PBP2_LTTR_substrate"/>
    <property type="match status" value="1"/>
</dbReference>
<dbReference type="PRINTS" id="PR00039">
    <property type="entry name" value="HTHLYSR"/>
</dbReference>
<dbReference type="Proteomes" id="UP000283880">
    <property type="component" value="Unassembled WGS sequence"/>
</dbReference>
<evidence type="ECO:0000313" key="6">
    <source>
        <dbReference type="EMBL" id="RGX28809.1"/>
    </source>
</evidence>
<evidence type="ECO:0000256" key="3">
    <source>
        <dbReference type="ARBA" id="ARBA00023125"/>
    </source>
</evidence>
<dbReference type="Gene3D" id="3.40.190.290">
    <property type="match status" value="1"/>
</dbReference>
<dbReference type="GO" id="GO:0003700">
    <property type="term" value="F:DNA-binding transcription factor activity"/>
    <property type="evidence" value="ECO:0007669"/>
    <property type="project" value="InterPro"/>
</dbReference>
<evidence type="ECO:0000256" key="1">
    <source>
        <dbReference type="ARBA" id="ARBA00009437"/>
    </source>
</evidence>
<protein>
    <submittedName>
        <fullName evidence="6">LysR family transcriptional regulator</fullName>
    </submittedName>
</protein>
<dbReference type="InterPro" id="IPR036388">
    <property type="entry name" value="WH-like_DNA-bd_sf"/>
</dbReference>
<comment type="similarity">
    <text evidence="1">Belongs to the LysR transcriptional regulatory family.</text>
</comment>
<feature type="domain" description="HTH lysR-type" evidence="5">
    <location>
        <begin position="18"/>
        <end position="75"/>
    </location>
</feature>
<keyword evidence="2" id="KW-0805">Transcription regulation</keyword>
<gene>
    <name evidence="6" type="ORF">DWV29_14455</name>
</gene>
<dbReference type="SUPFAM" id="SSF53850">
    <property type="entry name" value="Periplasmic binding protein-like II"/>
    <property type="match status" value="1"/>
</dbReference>
<reference evidence="6 7" key="1">
    <citation type="submission" date="2018-08" db="EMBL/GenBank/DDBJ databases">
        <title>A genome reference for cultivated species of the human gut microbiota.</title>
        <authorList>
            <person name="Zou Y."/>
            <person name="Xue W."/>
            <person name="Luo G."/>
        </authorList>
    </citation>
    <scope>NUCLEOTIDE SEQUENCE [LARGE SCALE GENOMIC DNA]</scope>
    <source>
        <strain evidence="6 7">AF04-15</strain>
    </source>
</reference>
<name>A0A413FEE8_9FIRM</name>
<dbReference type="PANTHER" id="PTHR30419">
    <property type="entry name" value="HTH-TYPE TRANSCRIPTIONAL REGULATOR YBHD"/>
    <property type="match status" value="1"/>
</dbReference>
<dbReference type="InterPro" id="IPR050950">
    <property type="entry name" value="HTH-type_LysR_regulators"/>
</dbReference>
<dbReference type="Gene3D" id="1.10.10.10">
    <property type="entry name" value="Winged helix-like DNA-binding domain superfamily/Winged helix DNA-binding domain"/>
    <property type="match status" value="1"/>
</dbReference>
<dbReference type="SUPFAM" id="SSF46785">
    <property type="entry name" value="Winged helix' DNA-binding domain"/>
    <property type="match status" value="1"/>
</dbReference>
<keyword evidence="4" id="KW-0804">Transcription</keyword>
<dbReference type="PROSITE" id="PS50931">
    <property type="entry name" value="HTH_LYSR"/>
    <property type="match status" value="1"/>
</dbReference>
<dbReference type="InterPro" id="IPR005119">
    <property type="entry name" value="LysR_subst-bd"/>
</dbReference>
<dbReference type="AlphaFoldDB" id="A0A413FEE8"/>
<dbReference type="Pfam" id="PF00126">
    <property type="entry name" value="HTH_1"/>
    <property type="match status" value="1"/>
</dbReference>
<keyword evidence="3" id="KW-0238">DNA-binding</keyword>
<dbReference type="GO" id="GO:0005829">
    <property type="term" value="C:cytosol"/>
    <property type="evidence" value="ECO:0007669"/>
    <property type="project" value="TreeGrafter"/>
</dbReference>
<organism evidence="6 7">
    <name type="scientific">Enterocloster asparagiformis</name>
    <dbReference type="NCBI Taxonomy" id="333367"/>
    <lineage>
        <taxon>Bacteria</taxon>
        <taxon>Bacillati</taxon>
        <taxon>Bacillota</taxon>
        <taxon>Clostridia</taxon>
        <taxon>Lachnospirales</taxon>
        <taxon>Lachnospiraceae</taxon>
        <taxon>Enterocloster</taxon>
    </lineage>
</organism>
<evidence type="ECO:0000256" key="4">
    <source>
        <dbReference type="ARBA" id="ARBA00023163"/>
    </source>
</evidence>
<dbReference type="OrthoDB" id="1652954at2"/>
<evidence type="ECO:0000313" key="7">
    <source>
        <dbReference type="Proteomes" id="UP000283880"/>
    </source>
</evidence>
<sequence length="316" mass="36924">MIGLIQIDISRKSGENAMTIVQMQYFQAVCRYENFTRAAEELHISQPAMSAAMKDLEKECGVPLFVRDKNSLRVTDEGKILLEEANLVLGQYQQMNEIVRDLALTRNYMRVGLSTLSGNQVYPEILLEYQKRRPGVQVMSVEESTPRQFEMLDAGLLDVIITIKRFDREEEQKKFEKVYHHWPMKQTRMCFCVGRENFLAGETFVTPEQMVTQPLVLLKENFSQTTRIKQMFRESGLDYHVLHYTNQMYTVERFVEKNVAAGFLPESVSQSNPKIVGIPYREGSRAYIELFWRKDQFLFPVVKDFIRVAKELYPKK</sequence>
<dbReference type="FunFam" id="1.10.10.10:FF:000001">
    <property type="entry name" value="LysR family transcriptional regulator"/>
    <property type="match status" value="1"/>
</dbReference>
<dbReference type="Pfam" id="PF03466">
    <property type="entry name" value="LysR_substrate"/>
    <property type="match status" value="1"/>
</dbReference>
<dbReference type="InterPro" id="IPR000847">
    <property type="entry name" value="LysR_HTH_N"/>
</dbReference>
<dbReference type="InterPro" id="IPR036390">
    <property type="entry name" value="WH_DNA-bd_sf"/>
</dbReference>
<dbReference type="PANTHER" id="PTHR30419:SF8">
    <property type="entry name" value="NITROGEN ASSIMILATION TRANSCRIPTIONAL ACTIVATOR-RELATED"/>
    <property type="match status" value="1"/>
</dbReference>
<dbReference type="GO" id="GO:0003677">
    <property type="term" value="F:DNA binding"/>
    <property type="evidence" value="ECO:0007669"/>
    <property type="project" value="UniProtKB-KW"/>
</dbReference>